<feature type="domain" description="PCI" evidence="1">
    <location>
        <begin position="277"/>
        <end position="338"/>
    </location>
</feature>
<evidence type="ECO:0000313" key="3">
    <source>
        <dbReference type="Proteomes" id="UP000179807"/>
    </source>
</evidence>
<gene>
    <name evidence="2" type="ORF">TRFO_01208</name>
</gene>
<evidence type="ECO:0000313" key="2">
    <source>
        <dbReference type="EMBL" id="OHT11243.1"/>
    </source>
</evidence>
<organism evidence="2 3">
    <name type="scientific">Tritrichomonas foetus</name>
    <dbReference type="NCBI Taxonomy" id="1144522"/>
    <lineage>
        <taxon>Eukaryota</taxon>
        <taxon>Metamonada</taxon>
        <taxon>Parabasalia</taxon>
        <taxon>Tritrichomonadida</taxon>
        <taxon>Tritrichomonadidae</taxon>
        <taxon>Tritrichomonas</taxon>
    </lineage>
</organism>
<accession>A0A1J4KJ46</accession>
<dbReference type="GeneID" id="94824672"/>
<dbReference type="Proteomes" id="UP000179807">
    <property type="component" value="Unassembled WGS sequence"/>
</dbReference>
<sequence length="397" mass="46334">MLNEENIVDNLLNGVKHPISWRYIIHLIANVESDEVRSKLADQIKKKLSILGRNGFVSYVEKLSKKNYDGPAIYRDFTEENYIEQRSILIEKIGLRILGSQTDFSVTAAAQTDHFYFWNAIQSYKRDYQLNKRSKFYIQRACLYICLDEWTKAYNLALKSKDPELISVISFSFGDFAQVINNTNSLLKIIRQRKTKIASIFELLYIITLSILCSYEFLPDEDTLLDNLFLFLQEQNLHSAKSAIKNFKDHKFLFAINWVNSLENLTSLSIYMCFSFQNVQEAVIANVIIHFCYPYKSISLSKISSILNLEEVQIEEILQNLCLENKLSCKIDYVEKTLEKIPNMKIHYNRRKVLRRSKMCLIKFQELLWILNIQRSEAKSNTNQGGLDFIVAESQTI</sequence>
<comment type="caution">
    <text evidence="2">The sequence shown here is derived from an EMBL/GenBank/DDBJ whole genome shotgun (WGS) entry which is preliminary data.</text>
</comment>
<keyword evidence="3" id="KW-1185">Reference proteome</keyword>
<name>A0A1J4KJ46_9EUKA</name>
<dbReference type="Pfam" id="PF01399">
    <property type="entry name" value="PCI"/>
    <property type="match status" value="1"/>
</dbReference>
<dbReference type="VEuPathDB" id="TrichDB:TRFO_01208"/>
<dbReference type="SUPFAM" id="SSF46785">
    <property type="entry name" value="Winged helix' DNA-binding domain"/>
    <property type="match status" value="1"/>
</dbReference>
<dbReference type="InterPro" id="IPR000717">
    <property type="entry name" value="PCI_dom"/>
</dbReference>
<reference evidence="2" key="1">
    <citation type="submission" date="2016-10" db="EMBL/GenBank/DDBJ databases">
        <authorList>
            <person name="Benchimol M."/>
            <person name="Almeida L.G."/>
            <person name="Vasconcelos A.T."/>
            <person name="Perreira-Neves A."/>
            <person name="Rosa I.A."/>
            <person name="Tasca T."/>
            <person name="Bogo M.R."/>
            <person name="de Souza W."/>
        </authorList>
    </citation>
    <scope>NUCLEOTIDE SEQUENCE [LARGE SCALE GENOMIC DNA]</scope>
    <source>
        <strain evidence="2">K</strain>
    </source>
</reference>
<dbReference type="AlphaFoldDB" id="A0A1J4KJ46"/>
<proteinExistence type="predicted"/>
<protein>
    <recommendedName>
        <fullName evidence="1">PCI domain-containing protein</fullName>
    </recommendedName>
</protein>
<dbReference type="InterPro" id="IPR036390">
    <property type="entry name" value="WH_DNA-bd_sf"/>
</dbReference>
<dbReference type="RefSeq" id="XP_068364379.1">
    <property type="nucleotide sequence ID" value="XM_068489968.1"/>
</dbReference>
<dbReference type="Gene3D" id="1.25.40.570">
    <property type="match status" value="1"/>
</dbReference>
<dbReference type="EMBL" id="MLAK01000593">
    <property type="protein sequence ID" value="OHT11243.1"/>
    <property type="molecule type" value="Genomic_DNA"/>
</dbReference>
<evidence type="ECO:0000259" key="1">
    <source>
        <dbReference type="Pfam" id="PF01399"/>
    </source>
</evidence>